<dbReference type="Proteomes" id="UP000280475">
    <property type="component" value="Chromosome"/>
</dbReference>
<dbReference type="GO" id="GO:0006777">
    <property type="term" value="P:Mo-molybdopterin cofactor biosynthetic process"/>
    <property type="evidence" value="ECO:0007669"/>
    <property type="project" value="InterPro"/>
</dbReference>
<reference evidence="1 3" key="1">
    <citation type="journal article" date="2012" name="Int. J. Syst. Evol. Microbiol.">
        <title>Characterization of Tetragenococcus strains from sugar thick juice reveals a novel species, Tetragenococcus osmophilus sp. nov., and divides Tetragenococcus halophilus into two subspecies, T. halophilus subsp. halophilus subsp. nov. and T. halophilus subsp. flandriensis subsp. nov.</title>
        <authorList>
            <person name="Juste A."/>
            <person name="Van Trappen S."/>
            <person name="Verreth C."/>
            <person name="Cleenwerck I."/>
            <person name="De Vos P."/>
            <person name="Lievens B."/>
            <person name="Willems K.A."/>
        </authorList>
    </citation>
    <scope>NUCLEOTIDE SEQUENCE [LARGE SCALE GENOMIC DNA]</scope>
    <source>
        <strain evidence="1 3">LMG 26042</strain>
    </source>
</reference>
<evidence type="ECO:0000313" key="4">
    <source>
        <dbReference type="Proteomes" id="UP000427886"/>
    </source>
</evidence>
<dbReference type="PANTHER" id="PTHR23404">
    <property type="entry name" value="MOLYBDOPTERIN SYNTHASE RELATED"/>
    <property type="match status" value="1"/>
</dbReference>
<protein>
    <submittedName>
        <fullName evidence="1">Molybdenum cofactor biosynthesis protein MoaE</fullName>
    </submittedName>
</protein>
<name>A0A3G5FGE7_TETHA</name>
<dbReference type="Gene3D" id="3.90.1170.40">
    <property type="entry name" value="Molybdopterin biosynthesis MoaE subunit"/>
    <property type="match status" value="1"/>
</dbReference>
<organism evidence="1 3">
    <name type="scientific">Tetragenococcus halophilus</name>
    <name type="common">Pediococcus halophilus</name>
    <dbReference type="NCBI Taxonomy" id="51669"/>
    <lineage>
        <taxon>Bacteria</taxon>
        <taxon>Bacillati</taxon>
        <taxon>Bacillota</taxon>
        <taxon>Bacilli</taxon>
        <taxon>Lactobacillales</taxon>
        <taxon>Enterococcaceae</taxon>
        <taxon>Tetragenococcus</taxon>
    </lineage>
</organism>
<gene>
    <name evidence="1" type="ORF">C7H83_02400</name>
    <name evidence="2" type="ORF">GLW17_06235</name>
</gene>
<dbReference type="RefSeq" id="WP_069028517.1">
    <property type="nucleotide sequence ID" value="NZ_BKBJ01000039.1"/>
</dbReference>
<accession>A0A3G5FGE7</accession>
<dbReference type="CDD" id="cd00756">
    <property type="entry name" value="MoaE"/>
    <property type="match status" value="1"/>
</dbReference>
<dbReference type="GeneID" id="64053104"/>
<sequence>MAIVKLQYEPINVFYLYQQLKNKQYGGIVVFSGTVREWTGTIQTKEIEYTAYQKMAIKELEKLTSEVEKKGASAIVVHRLGSLALSEEAVFVGVAAPHRKEAFAGCQYIIDHLKETVPIWKKEINTDKIRWGGELNADKN</sequence>
<dbReference type="InterPro" id="IPR036563">
    <property type="entry name" value="MoaE_sf"/>
</dbReference>
<dbReference type="Proteomes" id="UP000427886">
    <property type="component" value="Chromosome"/>
</dbReference>
<dbReference type="Pfam" id="PF02391">
    <property type="entry name" value="MoaE"/>
    <property type="match status" value="1"/>
</dbReference>
<dbReference type="InterPro" id="IPR003448">
    <property type="entry name" value="Mopterin_biosynth_MoaE"/>
</dbReference>
<evidence type="ECO:0000313" key="2">
    <source>
        <dbReference type="EMBL" id="QGP76452.1"/>
    </source>
</evidence>
<dbReference type="AlphaFoldDB" id="A0A3G5FGE7"/>
<evidence type="ECO:0000313" key="1">
    <source>
        <dbReference type="EMBL" id="AYW49416.1"/>
    </source>
</evidence>
<evidence type="ECO:0000313" key="3">
    <source>
        <dbReference type="Proteomes" id="UP000280475"/>
    </source>
</evidence>
<proteinExistence type="predicted"/>
<dbReference type="KEGG" id="tey:GLW17_06235"/>
<reference evidence="1" key="2">
    <citation type="submission" date="2018-03" db="EMBL/GenBank/DDBJ databases">
        <authorList>
            <person name="Jeon C.O."/>
        </authorList>
    </citation>
    <scope>NUCLEOTIDE SEQUENCE</scope>
    <source>
        <strain evidence="1">LMG 26042</strain>
    </source>
</reference>
<dbReference type="SUPFAM" id="SSF54690">
    <property type="entry name" value="Molybdopterin synthase subunit MoaE"/>
    <property type="match status" value="1"/>
</dbReference>
<dbReference type="EMBL" id="CP046246">
    <property type="protein sequence ID" value="QGP76452.1"/>
    <property type="molecule type" value="Genomic_DNA"/>
</dbReference>
<reference evidence="2 4" key="3">
    <citation type="submission" date="2019-11" db="EMBL/GenBank/DDBJ databases">
        <authorList>
            <person name="Kim E."/>
            <person name="Lee J."/>
            <person name="Jeon K."/>
            <person name="Lee Y."/>
        </authorList>
    </citation>
    <scope>NUCLEOTIDE SEQUENCE [LARGE SCALE GENOMIC DNA]</scope>
    <source>
        <strain evidence="2 4">YJ1</strain>
    </source>
</reference>
<dbReference type="EMBL" id="CP027768">
    <property type="protein sequence ID" value="AYW49416.1"/>
    <property type="molecule type" value="Genomic_DNA"/>
</dbReference>